<dbReference type="RefSeq" id="WP_060191864.1">
    <property type="nucleotide sequence ID" value="NZ_LPHD01000049.1"/>
</dbReference>
<protein>
    <recommendedName>
        <fullName evidence="3">TrfA family protein</fullName>
    </recommendedName>
</protein>
<evidence type="ECO:0000313" key="1">
    <source>
        <dbReference type="EMBL" id="KWA83732.1"/>
    </source>
</evidence>
<evidence type="ECO:0008006" key="3">
    <source>
        <dbReference type="Google" id="ProtNLM"/>
    </source>
</evidence>
<organism evidence="1 2">
    <name type="scientific">Burkholderia ubonensis</name>
    <dbReference type="NCBI Taxonomy" id="101571"/>
    <lineage>
        <taxon>Bacteria</taxon>
        <taxon>Pseudomonadati</taxon>
        <taxon>Pseudomonadota</taxon>
        <taxon>Betaproteobacteria</taxon>
        <taxon>Burkholderiales</taxon>
        <taxon>Burkholderiaceae</taxon>
        <taxon>Burkholderia</taxon>
        <taxon>Burkholderia cepacia complex</taxon>
    </lineage>
</organism>
<accession>A0A119HFD5</accession>
<dbReference type="InterPro" id="IPR010751">
    <property type="entry name" value="TrfA"/>
</dbReference>
<dbReference type="Proteomes" id="UP000060630">
    <property type="component" value="Unassembled WGS sequence"/>
</dbReference>
<proteinExistence type="predicted"/>
<sequence>MSRVDFAQVALVAQAKAVRRAAERATDGETRALAQAAAETVEAVARRQQHRKEAEAAAPVLELAANASPKEVSVARQRRAVRRGKDVFLPSWKDATVALPNALLRSALFSASSKNREALFEAPIAAQGDVVLTLTGHQLCDYDRRVFAACLNHYRDDRPLSPDEASPAWVTLSFYQFAQDLDTSYGAKVHKAIRDSLIRLSAAHLRVRLNRRDIPLPRLVDVAFDDGYAGQEPTECMLRGSDRVAFRIFESMANLFGPADWSAVPQPALTEYAGLAAWLASFYSTHAKPYPLKVVDLYDLAGVTCELREFRRMLKTALEKLQRDDANPHLRVASFVLTKDELTVHLARWTQLALQFG</sequence>
<dbReference type="Pfam" id="PF07042">
    <property type="entry name" value="TrfA"/>
    <property type="match status" value="1"/>
</dbReference>
<comment type="caution">
    <text evidence="1">The sequence shown here is derived from an EMBL/GenBank/DDBJ whole genome shotgun (WGS) entry which is preliminary data.</text>
</comment>
<dbReference type="AlphaFoldDB" id="A0A119HFD5"/>
<gene>
    <name evidence="1" type="ORF">WL29_20410</name>
</gene>
<reference evidence="1 2" key="1">
    <citation type="submission" date="2015-11" db="EMBL/GenBank/DDBJ databases">
        <title>Expanding the genomic diversity of Burkholderia species for the development of highly accurate diagnostics.</title>
        <authorList>
            <person name="Sahl J."/>
            <person name="Keim P."/>
            <person name="Wagner D."/>
        </authorList>
    </citation>
    <scope>NUCLEOTIDE SEQUENCE [LARGE SCALE GENOMIC DNA]</scope>
    <source>
        <strain evidence="1 2">MSMB2087WGS</strain>
    </source>
</reference>
<dbReference type="EMBL" id="LPHD01000049">
    <property type="protein sequence ID" value="KWA83732.1"/>
    <property type="molecule type" value="Genomic_DNA"/>
</dbReference>
<name>A0A119HFD5_9BURK</name>
<evidence type="ECO:0000313" key="2">
    <source>
        <dbReference type="Proteomes" id="UP000060630"/>
    </source>
</evidence>